<dbReference type="AlphaFoldDB" id="A0A8H4R5F2"/>
<feature type="compositionally biased region" description="Polar residues" evidence="1">
    <location>
        <begin position="501"/>
        <end position="514"/>
    </location>
</feature>
<feature type="region of interest" description="Disordered" evidence="1">
    <location>
        <begin position="477"/>
        <end position="529"/>
    </location>
</feature>
<dbReference type="Pfam" id="PF17667">
    <property type="entry name" value="Pkinase_fungal"/>
    <property type="match status" value="1"/>
</dbReference>
<protein>
    <recommendedName>
        <fullName evidence="2">Protein kinase domain-containing protein</fullName>
    </recommendedName>
</protein>
<name>A0A8H4R5F2_9AGAR</name>
<evidence type="ECO:0000259" key="2">
    <source>
        <dbReference type="PROSITE" id="PS50011"/>
    </source>
</evidence>
<feature type="compositionally biased region" description="Polar residues" evidence="1">
    <location>
        <begin position="835"/>
        <end position="851"/>
    </location>
</feature>
<dbReference type="PANTHER" id="PTHR38248">
    <property type="entry name" value="FUNK1 6"/>
    <property type="match status" value="1"/>
</dbReference>
<reference evidence="3 4" key="1">
    <citation type="submission" date="2019-12" db="EMBL/GenBank/DDBJ databases">
        <authorList>
            <person name="Floudas D."/>
            <person name="Bentzer J."/>
            <person name="Ahren D."/>
            <person name="Johansson T."/>
            <person name="Persson P."/>
            <person name="Tunlid A."/>
        </authorList>
    </citation>
    <scope>NUCLEOTIDE SEQUENCE [LARGE SCALE GENOMIC DNA]</scope>
    <source>
        <strain evidence="3 4">CBS 102.39</strain>
    </source>
</reference>
<comment type="caution">
    <text evidence="3">The sequence shown here is derived from an EMBL/GenBank/DDBJ whole genome shotgun (WGS) entry which is preliminary data.</text>
</comment>
<dbReference type="PROSITE" id="PS50011">
    <property type="entry name" value="PROTEIN_KINASE_DOM"/>
    <property type="match status" value="1"/>
</dbReference>
<evidence type="ECO:0000313" key="4">
    <source>
        <dbReference type="Proteomes" id="UP000521872"/>
    </source>
</evidence>
<evidence type="ECO:0000313" key="3">
    <source>
        <dbReference type="EMBL" id="KAF4623612.1"/>
    </source>
</evidence>
<feature type="compositionally biased region" description="Low complexity" evidence="1">
    <location>
        <begin position="1"/>
        <end position="24"/>
    </location>
</feature>
<dbReference type="GO" id="GO:0005524">
    <property type="term" value="F:ATP binding"/>
    <property type="evidence" value="ECO:0007669"/>
    <property type="project" value="InterPro"/>
</dbReference>
<feature type="compositionally biased region" description="Polar residues" evidence="1">
    <location>
        <begin position="37"/>
        <end position="52"/>
    </location>
</feature>
<sequence>MASQPTTRSQTRQNQQQTSSNTRQLKSNQASEKKNYIQANPSVNQTPRTPRTNGEDIGVTNLRPQIAIEMDPEFVECSFEHFMQAYLPFIPGKEVVDGCLERLREATADHKSNAGIPILRHFNIGTQRKESLREGFADFHKPRNTTEAKLFSLLEPIAAAIAESRVDGRELRYKFYDCHHRSIKSDIGGSKNKIDACFPPVECALPKSGVTESDASDTNELHTSIIPVVCEWKLRKSKKEKARNNSQVVSANVQIMNADARRMFSFGVTIEEDELRLWYFSRSHSAVSEAVNFAQNPAFLVNTFISFMFATEEEMGYDPTVTQHDDNQYTYGIPPKQSGGKTRFFRTIKIISEYRSNNVTGRKARVWLVREVESNAKDAIVTGPEYVLKDVWLEESALTEQQIQNDIFQSIEGFWACSPEKEAMQGIWDKHRKLVTSGGYKDFFLTIVADYEGRRSKLLPGDFTRRRGLLLTNDPYGTWDATPASTPTPTPANSKTTSNTRTLDAVSTPSTSKPATKANIRPSCSTDHTVPIMPKVRDYPRDYARKKQYRLIFEEQCVPVGELPKLRDVVQVLHQTLTPLELLLCAGWVHRDISSGNILAYRQQDGSWRAKVSDLEYAKKFPPDPQATKAPSADPKTGTPYFMAHEILDLKYLYFLLVQTNMDSVDLDLDVATAQTITILAASVDVVDRIPHKPSYSYSLEVFSNAISLSRKRGDAFTRPIQDVLEQNLKPSVASFAASLEVMRRHLVKAYKDREEANLTQDPSSYLQIFHNVHRILERLNTQIPTWADEDLFSRREVERQLRAVAQIAQGESSGTGVGSRPGRAKRRLAESQHPHSNLRSRNANSGTGTTPAAEDSVSIAEGSSRSAKRTRTRR</sequence>
<feature type="domain" description="Protein kinase" evidence="2">
    <location>
        <begin position="345"/>
        <end position="749"/>
    </location>
</feature>
<dbReference type="SUPFAM" id="SSF56112">
    <property type="entry name" value="Protein kinase-like (PK-like)"/>
    <property type="match status" value="1"/>
</dbReference>
<dbReference type="InterPro" id="IPR040976">
    <property type="entry name" value="Pkinase_fungal"/>
</dbReference>
<feature type="compositionally biased region" description="Low complexity" evidence="1">
    <location>
        <begin position="481"/>
        <end position="500"/>
    </location>
</feature>
<dbReference type="Gene3D" id="1.10.510.10">
    <property type="entry name" value="Transferase(Phosphotransferase) domain 1"/>
    <property type="match status" value="1"/>
</dbReference>
<dbReference type="InterPro" id="IPR000719">
    <property type="entry name" value="Prot_kinase_dom"/>
</dbReference>
<dbReference type="InterPro" id="IPR011009">
    <property type="entry name" value="Kinase-like_dom_sf"/>
</dbReference>
<dbReference type="EMBL" id="JAACJL010000001">
    <property type="protein sequence ID" value="KAF4623612.1"/>
    <property type="molecule type" value="Genomic_DNA"/>
</dbReference>
<evidence type="ECO:0000256" key="1">
    <source>
        <dbReference type="SAM" id="MobiDB-lite"/>
    </source>
</evidence>
<keyword evidence="4" id="KW-1185">Reference proteome</keyword>
<accession>A0A8H4R5F2</accession>
<dbReference type="PANTHER" id="PTHR38248:SF2">
    <property type="entry name" value="FUNK1 11"/>
    <property type="match status" value="1"/>
</dbReference>
<gene>
    <name evidence="3" type="ORF">D9613_001475</name>
</gene>
<feature type="region of interest" description="Disordered" evidence="1">
    <location>
        <begin position="807"/>
        <end position="875"/>
    </location>
</feature>
<feature type="region of interest" description="Disordered" evidence="1">
    <location>
        <begin position="1"/>
        <end position="58"/>
    </location>
</feature>
<dbReference type="Proteomes" id="UP000521872">
    <property type="component" value="Unassembled WGS sequence"/>
</dbReference>
<proteinExistence type="predicted"/>
<dbReference type="GO" id="GO:0004672">
    <property type="term" value="F:protein kinase activity"/>
    <property type="evidence" value="ECO:0007669"/>
    <property type="project" value="InterPro"/>
</dbReference>
<organism evidence="3 4">
    <name type="scientific">Agrocybe pediades</name>
    <dbReference type="NCBI Taxonomy" id="84607"/>
    <lineage>
        <taxon>Eukaryota</taxon>
        <taxon>Fungi</taxon>
        <taxon>Dikarya</taxon>
        <taxon>Basidiomycota</taxon>
        <taxon>Agaricomycotina</taxon>
        <taxon>Agaricomycetes</taxon>
        <taxon>Agaricomycetidae</taxon>
        <taxon>Agaricales</taxon>
        <taxon>Agaricineae</taxon>
        <taxon>Strophariaceae</taxon>
        <taxon>Agrocybe</taxon>
    </lineage>
</organism>